<name>A0ABS8SG12_DATST</name>
<organism evidence="2 3">
    <name type="scientific">Datura stramonium</name>
    <name type="common">Jimsonweed</name>
    <name type="synonym">Common thornapple</name>
    <dbReference type="NCBI Taxonomy" id="4076"/>
    <lineage>
        <taxon>Eukaryota</taxon>
        <taxon>Viridiplantae</taxon>
        <taxon>Streptophyta</taxon>
        <taxon>Embryophyta</taxon>
        <taxon>Tracheophyta</taxon>
        <taxon>Spermatophyta</taxon>
        <taxon>Magnoliopsida</taxon>
        <taxon>eudicotyledons</taxon>
        <taxon>Gunneridae</taxon>
        <taxon>Pentapetalae</taxon>
        <taxon>asterids</taxon>
        <taxon>lamiids</taxon>
        <taxon>Solanales</taxon>
        <taxon>Solanaceae</taxon>
        <taxon>Solanoideae</taxon>
        <taxon>Datureae</taxon>
        <taxon>Datura</taxon>
    </lineage>
</organism>
<accession>A0ABS8SG12</accession>
<comment type="caution">
    <text evidence="2">The sequence shown here is derived from an EMBL/GenBank/DDBJ whole genome shotgun (WGS) entry which is preliminary data.</text>
</comment>
<feature type="compositionally biased region" description="Low complexity" evidence="1">
    <location>
        <begin position="137"/>
        <end position="146"/>
    </location>
</feature>
<dbReference type="Proteomes" id="UP000823775">
    <property type="component" value="Unassembled WGS sequence"/>
</dbReference>
<gene>
    <name evidence="2" type="ORF">HAX54_036154</name>
</gene>
<proteinExistence type="predicted"/>
<evidence type="ECO:0000313" key="2">
    <source>
        <dbReference type="EMBL" id="MCD7457776.1"/>
    </source>
</evidence>
<protein>
    <submittedName>
        <fullName evidence="2">Uncharacterized protein</fullName>
    </submittedName>
</protein>
<sequence>MGILCFIQGKATAPQAQGPHKYITIPTIGLGAGARGAYNSRGNQFALLGRENPITLDIPQEAVVPTVTPSDLLKIAQKAQVHEIQLVKLAKTIPSMIQTAIKKAMQPAKDKLKSLCSTFEFLESEVISLRREVAAINEPPSTSNSNPPEPATMPVQLEEPRSPPEDWWVGYDSMSGIVSDKELYHSRPPPPLMLSVYDVNPPWPPGGVITTSYHELRTLPTPTVSTATNC</sequence>
<feature type="region of interest" description="Disordered" evidence="1">
    <location>
        <begin position="137"/>
        <end position="164"/>
    </location>
</feature>
<dbReference type="EMBL" id="JACEIK010000477">
    <property type="protein sequence ID" value="MCD7457776.1"/>
    <property type="molecule type" value="Genomic_DNA"/>
</dbReference>
<evidence type="ECO:0000256" key="1">
    <source>
        <dbReference type="SAM" id="MobiDB-lite"/>
    </source>
</evidence>
<keyword evidence="3" id="KW-1185">Reference proteome</keyword>
<reference evidence="2 3" key="1">
    <citation type="journal article" date="2021" name="BMC Genomics">
        <title>Datura genome reveals duplications of psychoactive alkaloid biosynthetic genes and high mutation rate following tissue culture.</title>
        <authorList>
            <person name="Rajewski A."/>
            <person name="Carter-House D."/>
            <person name="Stajich J."/>
            <person name="Litt A."/>
        </authorList>
    </citation>
    <scope>NUCLEOTIDE SEQUENCE [LARGE SCALE GENOMIC DNA]</scope>
    <source>
        <strain evidence="2">AR-01</strain>
    </source>
</reference>
<evidence type="ECO:0000313" key="3">
    <source>
        <dbReference type="Proteomes" id="UP000823775"/>
    </source>
</evidence>